<dbReference type="CTD" id="374864"/>
<reference evidence="2" key="2">
    <citation type="submission" date="2025-08" db="UniProtKB">
        <authorList>
            <consortium name="Ensembl"/>
        </authorList>
    </citation>
    <scope>IDENTIFICATION</scope>
    <source>
        <strain evidence="2">Glennie</strain>
    </source>
</reference>
<dbReference type="Ensembl" id="ENSOANT00000008933.3">
    <property type="protein sequence ID" value="ENSOANP00000008931.3"/>
    <property type="gene ID" value="ENSOANG00000005611.3"/>
</dbReference>
<feature type="coiled-coil region" evidence="1">
    <location>
        <begin position="485"/>
        <end position="551"/>
    </location>
</feature>
<dbReference type="GeneTree" id="ENSGT00940000166855"/>
<evidence type="ECO:0000256" key="1">
    <source>
        <dbReference type="SAM" id="Coils"/>
    </source>
</evidence>
<dbReference type="OrthoDB" id="10010556at2759"/>
<name>F7B9Z2_ORNAN</name>
<feature type="coiled-coil region" evidence="1">
    <location>
        <begin position="72"/>
        <end position="99"/>
    </location>
</feature>
<evidence type="ECO:0000313" key="2">
    <source>
        <dbReference type="Ensembl" id="ENSOANP00000008931.3"/>
    </source>
</evidence>
<dbReference type="OMA" id="AICHIQD"/>
<dbReference type="PANTHER" id="PTHR35088">
    <property type="entry name" value="COILED-COIL DOMAIN-CONTAINING PROTEIN 178"/>
    <property type="match status" value="1"/>
</dbReference>
<dbReference type="InterPro" id="IPR038826">
    <property type="entry name" value="CCDC178"/>
</dbReference>
<dbReference type="RefSeq" id="XP_007665791.2">
    <property type="nucleotide sequence ID" value="XM_007667601.3"/>
</dbReference>
<dbReference type="InParanoid" id="F7B9Z2"/>
<dbReference type="HOGENOM" id="CLU_641819_0_0_1"/>
<gene>
    <name evidence="2" type="primary">CCDC178</name>
</gene>
<keyword evidence="1" id="KW-0175">Coiled coil</keyword>
<protein>
    <submittedName>
        <fullName evidence="2">Coiled-coil domain containing 178</fullName>
    </submittedName>
</protein>
<dbReference type="SUPFAM" id="SSF90257">
    <property type="entry name" value="Myosin rod fragments"/>
    <property type="match status" value="1"/>
</dbReference>
<feature type="coiled-coil region" evidence="1">
    <location>
        <begin position="595"/>
        <end position="622"/>
    </location>
</feature>
<dbReference type="FunCoup" id="F7B9Z2">
    <property type="interactions" value="15"/>
</dbReference>
<dbReference type="KEGG" id="oaa:103170288"/>
<dbReference type="Bgee" id="ENSOANG00000005611">
    <property type="expression patterns" value="Expressed in testis and 3 other cell types or tissues"/>
</dbReference>
<dbReference type="PANTHER" id="PTHR35088:SF1">
    <property type="entry name" value="COILED-COIL DOMAIN-CONTAINING PROTEIN 178"/>
    <property type="match status" value="1"/>
</dbReference>
<sequence>MPEVSSSPQEDDQTISNNAVKSRALVYFNIAGEAVQKSQTRQITFKKEKDEDILYPTRRQSCSVVNTPSPCVNKTISQLQELETKMEECFQQQEDTLEREKIPRFLGVERVKHGEGGWLPVSSDLSDKDGKILALKQEMETVLSAAIQLIRSLETDRGEAEEALKLEKLRRKQICMKIDSLSLWRLQELPVAVQKEHEACVKDVTEIHWYLDTEVRRLKRLQYEVAEVEETNVKIQEDINCMKKHSPLLEEKLQLECISLERMQLNKNKALELYNAVHKIYEETLKKYQQTTLQAVNERANMTTELQNGREKVEYYQTQLDSSKSLWADYSKMITETTQKIDSSQDKLKEAEKKRGSVHEKETSLNRKISELKAQLVSQEEKKNDLERCCRHLNSELEKMKTKWNDELSSLKLKHEKTLSVLHKWTEKNSTLSLANEGLLDTIRESSKKKVEYETEIQYLTKNTIKNEEMTKKVDKEIIHVNSLYSESKNKLEEWENKLTQERDKFMALEENMKKLIRDEIGAMLASQTRMRKLQTEHSETEKEIQSRRNVFFKLLAEARAPLIYLEAEAKRGGFIHKENYEKVSDMNQKNNKFLEVTKMKKQQLEEKKMSLNEEIREIQEKCSIVSGQLDKLMKTSQSVKAKAATMKASYELKLRQKANLEKSIEELKESFEFSNFKKEHGQMVIDQLLSDLESCEERIELEQNAFEKLLQARQDDLKNIKIAQEDAMTENLRLAQEYQRLQKTFLSEKDHTLNLYDKRLKLESAARDQQKFCVLQSRMNRALVEYFKLRGLYNQAGLAKFQGVSQENAQKILAVQEGLSKTIQHVSAFLHTLTDGSSTEDS</sequence>
<feature type="coiled-coil region" evidence="1">
    <location>
        <begin position="211"/>
        <end position="238"/>
    </location>
</feature>
<dbReference type="GeneID" id="103170288"/>
<feature type="coiled-coil region" evidence="1">
    <location>
        <begin position="334"/>
        <end position="414"/>
    </location>
</feature>
<dbReference type="eggNOG" id="ENOG502R7DC">
    <property type="taxonomic scope" value="Eukaryota"/>
</dbReference>
<reference evidence="2" key="3">
    <citation type="submission" date="2025-09" db="UniProtKB">
        <authorList>
            <consortium name="Ensembl"/>
        </authorList>
    </citation>
    <scope>IDENTIFICATION</scope>
    <source>
        <strain evidence="2">Glennie</strain>
    </source>
</reference>
<organism evidence="2 3">
    <name type="scientific">Ornithorhynchus anatinus</name>
    <name type="common">Duckbill platypus</name>
    <dbReference type="NCBI Taxonomy" id="9258"/>
    <lineage>
        <taxon>Eukaryota</taxon>
        <taxon>Metazoa</taxon>
        <taxon>Chordata</taxon>
        <taxon>Craniata</taxon>
        <taxon>Vertebrata</taxon>
        <taxon>Euteleostomi</taxon>
        <taxon>Mammalia</taxon>
        <taxon>Monotremata</taxon>
        <taxon>Ornithorhynchidae</taxon>
        <taxon>Ornithorhynchus</taxon>
    </lineage>
</organism>
<reference evidence="2 3" key="1">
    <citation type="journal article" date="2008" name="Nature">
        <title>Genome analysis of the platypus reveals unique signatures of evolution.</title>
        <authorList>
            <person name="Warren W.C."/>
            <person name="Hillier L.W."/>
            <person name="Marshall Graves J.A."/>
            <person name="Birney E."/>
            <person name="Ponting C.P."/>
            <person name="Grutzner F."/>
            <person name="Belov K."/>
            <person name="Miller W."/>
            <person name="Clarke L."/>
            <person name="Chinwalla A.T."/>
            <person name="Yang S.P."/>
            <person name="Heger A."/>
            <person name="Locke D.P."/>
            <person name="Miethke P."/>
            <person name="Waters P.D."/>
            <person name="Veyrunes F."/>
            <person name="Fulton L."/>
            <person name="Fulton B."/>
            <person name="Graves T."/>
            <person name="Wallis J."/>
            <person name="Puente X.S."/>
            <person name="Lopez-Otin C."/>
            <person name="Ordonez G.R."/>
            <person name="Eichler E.E."/>
            <person name="Chen L."/>
            <person name="Cheng Z."/>
            <person name="Deakin J.E."/>
            <person name="Alsop A."/>
            <person name="Thompson K."/>
            <person name="Kirby P."/>
            <person name="Papenfuss A.T."/>
            <person name="Wakefield M.J."/>
            <person name="Olender T."/>
            <person name="Lancet D."/>
            <person name="Huttley G.A."/>
            <person name="Smit A.F."/>
            <person name="Pask A."/>
            <person name="Temple-Smith P."/>
            <person name="Batzer M.A."/>
            <person name="Walker J.A."/>
            <person name="Konkel M.K."/>
            <person name="Harris R.S."/>
            <person name="Whittington C.M."/>
            <person name="Wong E.S."/>
            <person name="Gemmell N.J."/>
            <person name="Buschiazzo E."/>
            <person name="Vargas Jentzsch I.M."/>
            <person name="Merkel A."/>
            <person name="Schmitz J."/>
            <person name="Zemann A."/>
            <person name="Churakov G."/>
            <person name="Kriegs J.O."/>
            <person name="Brosius J."/>
            <person name="Murchison E.P."/>
            <person name="Sachidanandam R."/>
            <person name="Smith C."/>
            <person name="Hannon G.J."/>
            <person name="Tsend-Ayush E."/>
            <person name="McMillan D."/>
            <person name="Attenborough R."/>
            <person name="Rens W."/>
            <person name="Ferguson-Smith M."/>
            <person name="Lefevre C.M."/>
            <person name="Sharp J.A."/>
            <person name="Nicholas K.R."/>
            <person name="Ray D.A."/>
            <person name="Kube M."/>
            <person name="Reinhardt R."/>
            <person name="Pringle T.H."/>
            <person name="Taylor J."/>
            <person name="Jones R.C."/>
            <person name="Nixon B."/>
            <person name="Dacheux J.L."/>
            <person name="Niwa H."/>
            <person name="Sekita Y."/>
            <person name="Huang X."/>
            <person name="Stark A."/>
            <person name="Kheradpour P."/>
            <person name="Kellis M."/>
            <person name="Flicek P."/>
            <person name="Chen Y."/>
            <person name="Webber C."/>
            <person name="Hardison R."/>
            <person name="Nelson J."/>
            <person name="Hallsworth-Pepin K."/>
            <person name="Delehaunty K."/>
            <person name="Markovic C."/>
            <person name="Minx P."/>
            <person name="Feng Y."/>
            <person name="Kremitzki C."/>
            <person name="Mitreva M."/>
            <person name="Glasscock J."/>
            <person name="Wylie T."/>
            <person name="Wohldmann P."/>
            <person name="Thiru P."/>
            <person name="Nhan M.N."/>
            <person name="Pohl C.S."/>
            <person name="Smith S.M."/>
            <person name="Hou S."/>
            <person name="Nefedov M."/>
            <person name="de Jong P.J."/>
            <person name="Renfree M.B."/>
            <person name="Mardis E.R."/>
            <person name="Wilson R.K."/>
        </authorList>
    </citation>
    <scope>NUCLEOTIDE SEQUENCE [LARGE SCALE GENOMIC DNA]</scope>
    <source>
        <strain evidence="2 3">Glennie</strain>
    </source>
</reference>
<accession>F7B9Z2</accession>
<dbReference type="AlphaFoldDB" id="F7B9Z2"/>
<evidence type="ECO:0000313" key="3">
    <source>
        <dbReference type="Proteomes" id="UP000002279"/>
    </source>
</evidence>
<feature type="coiled-coil region" evidence="1">
    <location>
        <begin position="651"/>
        <end position="745"/>
    </location>
</feature>
<keyword evidence="3" id="KW-1185">Reference proteome</keyword>
<proteinExistence type="predicted"/>
<dbReference type="Proteomes" id="UP000002279">
    <property type="component" value="Chromosome 7"/>
</dbReference>